<dbReference type="EMBL" id="VFPP01000001">
    <property type="protein sequence ID" value="TQM80933.1"/>
    <property type="molecule type" value="Genomic_DNA"/>
</dbReference>
<name>A0A543JDK6_9PSEU</name>
<dbReference type="RefSeq" id="WP_141978968.1">
    <property type="nucleotide sequence ID" value="NZ_VFPP01000001.1"/>
</dbReference>
<evidence type="ECO:0000313" key="2">
    <source>
        <dbReference type="EMBL" id="TQM80933.1"/>
    </source>
</evidence>
<dbReference type="AlphaFoldDB" id="A0A543JDK6"/>
<keyword evidence="1" id="KW-0472">Membrane</keyword>
<dbReference type="Proteomes" id="UP000316628">
    <property type="component" value="Unassembled WGS sequence"/>
</dbReference>
<dbReference type="OrthoDB" id="3524886at2"/>
<evidence type="ECO:0008006" key="4">
    <source>
        <dbReference type="Google" id="ProtNLM"/>
    </source>
</evidence>
<feature type="transmembrane region" description="Helical" evidence="1">
    <location>
        <begin position="168"/>
        <end position="186"/>
    </location>
</feature>
<feature type="transmembrane region" description="Helical" evidence="1">
    <location>
        <begin position="126"/>
        <end position="148"/>
    </location>
</feature>
<evidence type="ECO:0000313" key="3">
    <source>
        <dbReference type="Proteomes" id="UP000316628"/>
    </source>
</evidence>
<organism evidence="2 3">
    <name type="scientific">Saccharothrix saharensis</name>
    <dbReference type="NCBI Taxonomy" id="571190"/>
    <lineage>
        <taxon>Bacteria</taxon>
        <taxon>Bacillati</taxon>
        <taxon>Actinomycetota</taxon>
        <taxon>Actinomycetes</taxon>
        <taxon>Pseudonocardiales</taxon>
        <taxon>Pseudonocardiaceae</taxon>
        <taxon>Saccharothrix</taxon>
    </lineage>
</organism>
<proteinExistence type="predicted"/>
<sequence>MSKGNLLQPLANTASMVFTVTAGALVIGTVARLYVMITQPVCFVARNWPYDGEEQGLAPGTTLDGVREVWLCVQEPALWQRLTGFVADVVAWYAYASTLLVLLLLLKRAAGEGVHTVDTAVRVRRLGHCLLWAVLGATWVESIARTTLVHAAVTYDAGALSFLGEWDVPWWAVVTGAGLLTLAKIMRTGADMRADLEGTV</sequence>
<keyword evidence="3" id="KW-1185">Reference proteome</keyword>
<feature type="transmembrane region" description="Helical" evidence="1">
    <location>
        <begin position="12"/>
        <end position="35"/>
    </location>
</feature>
<keyword evidence="1" id="KW-1133">Transmembrane helix</keyword>
<keyword evidence="1" id="KW-0812">Transmembrane</keyword>
<comment type="caution">
    <text evidence="2">The sequence shown here is derived from an EMBL/GenBank/DDBJ whole genome shotgun (WGS) entry which is preliminary data.</text>
</comment>
<protein>
    <recommendedName>
        <fullName evidence="4">DUF2975 family protein</fullName>
    </recommendedName>
</protein>
<feature type="transmembrane region" description="Helical" evidence="1">
    <location>
        <begin position="85"/>
        <end position="106"/>
    </location>
</feature>
<accession>A0A543JDK6</accession>
<evidence type="ECO:0000256" key="1">
    <source>
        <dbReference type="SAM" id="Phobius"/>
    </source>
</evidence>
<gene>
    <name evidence="2" type="ORF">FHX81_3288</name>
</gene>
<reference evidence="2 3" key="1">
    <citation type="submission" date="2019-06" db="EMBL/GenBank/DDBJ databases">
        <title>Sequencing the genomes of 1000 actinobacteria strains.</title>
        <authorList>
            <person name="Klenk H.-P."/>
        </authorList>
    </citation>
    <scope>NUCLEOTIDE SEQUENCE [LARGE SCALE GENOMIC DNA]</scope>
    <source>
        <strain evidence="2 3">DSM 45456</strain>
    </source>
</reference>